<feature type="transmembrane region" description="Helical" evidence="6">
    <location>
        <begin position="202"/>
        <end position="221"/>
    </location>
</feature>
<dbReference type="PANTHER" id="PTHR43652">
    <property type="entry name" value="BASIC AMINO ACID ANTIPORTER YFCC-RELATED"/>
    <property type="match status" value="1"/>
</dbReference>
<sequence>MENNKKVKKKFSMPSSFTVLFLIIVFIAVLTWIIPAGAYDVDDAGNILSGTYQTVDSQPQGIWDVFISPIKGMLGTDTTPGAIEISLFILVLGGFLGVVTKTGALDAGIASIVKAYKGKEKKIIPILMLLFAIGGSTYGMAEETIAFYPLIIPVMIGVGFDTMVAVAIVLVGSQVGVLASTVNPFATGVASQALSISPGDGIIWRLIFFVVMYVVATFYVYRYAMSVEKDPSASLVADQREENMAFFKISEDQEAMNKRQRNVMILFALAFLIMIVSLVPWTSLGDSLGQNWTFFESLNSFLLGIPFIGTLLGERMIPLGDWYFQEITMLFFLMAVLIGVFYRMPEGDIVESFIDGAKDLLSVALVVAIARGIQVVMDNGMITATILHWGEQGLSGLSPIIFTILTYIFYIPMSFLIPSTSGLAAATMGIMGPLGTFSDVPQHLVITAYQAASGFVNLITPTSGVVMGALAIARIDITVWWKFMFKLMAIIFVISCIILGIAAAVG</sequence>
<evidence type="ECO:0000256" key="6">
    <source>
        <dbReference type="SAM" id="Phobius"/>
    </source>
</evidence>
<evidence type="ECO:0000256" key="2">
    <source>
        <dbReference type="ARBA" id="ARBA00022475"/>
    </source>
</evidence>
<feature type="transmembrane region" description="Helical" evidence="6">
    <location>
        <begin position="451"/>
        <end position="473"/>
    </location>
</feature>
<gene>
    <name evidence="7" type="ORF">SAMN04488700_0442</name>
</gene>
<feature type="transmembrane region" description="Helical" evidence="6">
    <location>
        <begin position="322"/>
        <end position="342"/>
    </location>
</feature>
<dbReference type="Pfam" id="PF03606">
    <property type="entry name" value="DcuC"/>
    <property type="match status" value="1"/>
</dbReference>
<dbReference type="EMBL" id="FXBJ01000002">
    <property type="protein sequence ID" value="SMH27072.1"/>
    <property type="molecule type" value="Genomic_DNA"/>
</dbReference>
<feature type="transmembrane region" description="Helical" evidence="6">
    <location>
        <begin position="81"/>
        <end position="102"/>
    </location>
</feature>
<evidence type="ECO:0000256" key="3">
    <source>
        <dbReference type="ARBA" id="ARBA00022692"/>
    </source>
</evidence>
<dbReference type="STRING" id="1073423.SAMN04488700_0442"/>
<keyword evidence="2" id="KW-1003">Cell membrane</keyword>
<feature type="transmembrane region" description="Helical" evidence="6">
    <location>
        <begin position="12"/>
        <end position="34"/>
    </location>
</feature>
<dbReference type="InterPro" id="IPR018385">
    <property type="entry name" value="C4_dicarb_anaerob_car-like"/>
</dbReference>
<evidence type="ECO:0000313" key="8">
    <source>
        <dbReference type="Proteomes" id="UP000193435"/>
    </source>
</evidence>
<keyword evidence="8" id="KW-1185">Reference proteome</keyword>
<keyword evidence="3 6" id="KW-0812">Transmembrane</keyword>
<evidence type="ECO:0000313" key="7">
    <source>
        <dbReference type="EMBL" id="SMH27072.1"/>
    </source>
</evidence>
<dbReference type="PANTHER" id="PTHR43652:SF6">
    <property type="entry name" value="ARGININE REPRESSOR"/>
    <property type="match status" value="1"/>
</dbReference>
<keyword evidence="4 6" id="KW-1133">Transmembrane helix</keyword>
<keyword evidence="5 6" id="KW-0472">Membrane</keyword>
<dbReference type="GO" id="GO:0005886">
    <property type="term" value="C:plasma membrane"/>
    <property type="evidence" value="ECO:0007669"/>
    <property type="project" value="UniProtKB-SubCell"/>
</dbReference>
<feature type="transmembrane region" description="Helical" evidence="6">
    <location>
        <begin position="362"/>
        <end position="389"/>
    </location>
</feature>
<dbReference type="RefSeq" id="WP_085558772.1">
    <property type="nucleotide sequence ID" value="NZ_FOAH01000037.1"/>
</dbReference>
<proteinExistence type="predicted"/>
<feature type="transmembrane region" description="Helical" evidence="6">
    <location>
        <begin position="485"/>
        <end position="505"/>
    </location>
</feature>
<reference evidence="7 8" key="1">
    <citation type="submission" date="2017-04" db="EMBL/GenBank/DDBJ databases">
        <authorList>
            <person name="Afonso C.L."/>
            <person name="Miller P.J."/>
            <person name="Scott M.A."/>
            <person name="Spackman E."/>
            <person name="Goraichik I."/>
            <person name="Dimitrov K.M."/>
            <person name="Suarez D.L."/>
            <person name="Swayne D.E."/>
        </authorList>
    </citation>
    <scope>NUCLEOTIDE SEQUENCE [LARGE SCALE GENOMIC DNA]</scope>
    <source>
        <strain evidence="7 8">LMG26642</strain>
    </source>
</reference>
<feature type="transmembrane region" description="Helical" evidence="6">
    <location>
        <begin position="177"/>
        <end position="196"/>
    </location>
</feature>
<accession>A0A1X7MQI7</accession>
<comment type="subcellular location">
    <subcellularLocation>
        <location evidence="1">Cell membrane</location>
        <topology evidence="1">Multi-pass membrane protein</topology>
    </subcellularLocation>
</comment>
<feature type="transmembrane region" description="Helical" evidence="6">
    <location>
        <begin position="263"/>
        <end position="282"/>
    </location>
</feature>
<feature type="transmembrane region" description="Helical" evidence="6">
    <location>
        <begin position="123"/>
        <end position="141"/>
    </location>
</feature>
<name>A0A1X7MQI7_9LACT</name>
<dbReference type="InterPro" id="IPR051679">
    <property type="entry name" value="DASS-Related_Transporters"/>
</dbReference>
<evidence type="ECO:0000256" key="5">
    <source>
        <dbReference type="ARBA" id="ARBA00023136"/>
    </source>
</evidence>
<feature type="transmembrane region" description="Helical" evidence="6">
    <location>
        <begin position="401"/>
        <end position="431"/>
    </location>
</feature>
<dbReference type="Proteomes" id="UP000193435">
    <property type="component" value="Unassembled WGS sequence"/>
</dbReference>
<protein>
    <submittedName>
        <fullName evidence="7">Uncharacterized membrane protein YfcC, ion transporter superfamily</fullName>
    </submittedName>
</protein>
<feature type="transmembrane region" description="Helical" evidence="6">
    <location>
        <begin position="147"/>
        <end position="170"/>
    </location>
</feature>
<evidence type="ECO:0000256" key="1">
    <source>
        <dbReference type="ARBA" id="ARBA00004651"/>
    </source>
</evidence>
<dbReference type="AlphaFoldDB" id="A0A1X7MQI7"/>
<organism evidence="7 8">
    <name type="scientific">Carnobacterium iners</name>
    <dbReference type="NCBI Taxonomy" id="1073423"/>
    <lineage>
        <taxon>Bacteria</taxon>
        <taxon>Bacillati</taxon>
        <taxon>Bacillota</taxon>
        <taxon>Bacilli</taxon>
        <taxon>Lactobacillales</taxon>
        <taxon>Carnobacteriaceae</taxon>
        <taxon>Carnobacterium</taxon>
    </lineage>
</organism>
<evidence type="ECO:0000256" key="4">
    <source>
        <dbReference type="ARBA" id="ARBA00022989"/>
    </source>
</evidence>